<gene>
    <name evidence="1" type="ORF">BpHYR1_041383</name>
</gene>
<evidence type="ECO:0000313" key="1">
    <source>
        <dbReference type="EMBL" id="RNA36549.1"/>
    </source>
</evidence>
<evidence type="ECO:0000313" key="2">
    <source>
        <dbReference type="Proteomes" id="UP000276133"/>
    </source>
</evidence>
<accession>A0A3M7SLE2</accession>
<proteinExistence type="predicted"/>
<dbReference type="AlphaFoldDB" id="A0A3M7SLE2"/>
<dbReference type="Proteomes" id="UP000276133">
    <property type="component" value="Unassembled WGS sequence"/>
</dbReference>
<comment type="caution">
    <text evidence="1">The sequence shown here is derived from an EMBL/GenBank/DDBJ whole genome shotgun (WGS) entry which is preliminary data.</text>
</comment>
<dbReference type="EMBL" id="REGN01001171">
    <property type="protein sequence ID" value="RNA36549.1"/>
    <property type="molecule type" value="Genomic_DNA"/>
</dbReference>
<reference evidence="1 2" key="1">
    <citation type="journal article" date="2018" name="Sci. Rep.">
        <title>Genomic signatures of local adaptation to the degree of environmental predictability in rotifers.</title>
        <authorList>
            <person name="Franch-Gras L."/>
            <person name="Hahn C."/>
            <person name="Garcia-Roger E.M."/>
            <person name="Carmona M.J."/>
            <person name="Serra M."/>
            <person name="Gomez A."/>
        </authorList>
    </citation>
    <scope>NUCLEOTIDE SEQUENCE [LARGE SCALE GENOMIC DNA]</scope>
    <source>
        <strain evidence="1">HYR1</strain>
    </source>
</reference>
<name>A0A3M7SLE2_BRAPC</name>
<protein>
    <submittedName>
        <fullName evidence="1">Uncharacterized protein</fullName>
    </submittedName>
</protein>
<organism evidence="1 2">
    <name type="scientific">Brachionus plicatilis</name>
    <name type="common">Marine rotifer</name>
    <name type="synonym">Brachionus muelleri</name>
    <dbReference type="NCBI Taxonomy" id="10195"/>
    <lineage>
        <taxon>Eukaryota</taxon>
        <taxon>Metazoa</taxon>
        <taxon>Spiralia</taxon>
        <taxon>Gnathifera</taxon>
        <taxon>Rotifera</taxon>
        <taxon>Eurotatoria</taxon>
        <taxon>Monogononta</taxon>
        <taxon>Pseudotrocha</taxon>
        <taxon>Ploima</taxon>
        <taxon>Brachionidae</taxon>
        <taxon>Brachionus</taxon>
    </lineage>
</organism>
<keyword evidence="2" id="KW-1185">Reference proteome</keyword>
<sequence>MTEPKKEPTKIQAKLIDLKIAHHFLFFKKIRLESYFGINHFCNQKKTNKNLERITIHLNEKISIKIFSLEINIRHFSNNSATNIIK</sequence>